<keyword evidence="3 4" id="KW-0002">3D-structure</keyword>
<dbReference type="PDB" id="6SBF">
    <property type="method" value="X-ray"/>
    <property type="resolution" value="1.30 A"/>
    <property type="chains" value="A=2-366"/>
</dbReference>
<dbReference type="PDB" id="6SBC">
    <property type="method" value="X-ray"/>
    <property type="resolution" value="1.35 A"/>
    <property type="chains" value="A=2-366"/>
</dbReference>
<proteinExistence type="evidence at protein level"/>
<dbReference type="SUPFAM" id="SSF48239">
    <property type="entry name" value="Terpenoid cyclases/Protein prenyltransferases"/>
    <property type="match status" value="1"/>
</dbReference>
<evidence type="ECO:0000313" key="2">
    <source>
        <dbReference type="EMBL" id="ATN39899.1"/>
    </source>
</evidence>
<evidence type="ECO:0007829" key="4">
    <source>
        <dbReference type="PDB" id="6SBC"/>
    </source>
</evidence>
<name>A0A2D1CM82_9CYAN</name>
<feature type="domain" description="Squalene cyclase C-terminal" evidence="1">
    <location>
        <begin position="190"/>
        <end position="310"/>
    </location>
</feature>
<dbReference type="PDB" id="6SBG">
    <property type="method" value="X-ray"/>
    <property type="resolution" value="2.30 A"/>
    <property type="chains" value="A=2-366"/>
</dbReference>
<dbReference type="EMBL" id="KY464182">
    <property type="protein sequence ID" value="ATN39899.1"/>
    <property type="molecule type" value="Genomic_DNA"/>
</dbReference>
<dbReference type="Gene3D" id="1.50.10.20">
    <property type="match status" value="2"/>
</dbReference>
<gene>
    <name evidence="2" type="primary">mstE</name>
</gene>
<reference evidence="2" key="1">
    <citation type="journal article" date="2017" name="Angew. Chem. Int. Ed. Engl.">
        <title>Cyanobacterial ent-Sterol-Like Natural Products from a Deviated Ubiquinone Pathway.</title>
        <authorList>
            <person name="Moosmann P."/>
            <person name="Ueoka R."/>
            <person name="Grauso L."/>
            <person name="Mangoni A."/>
            <person name="Morinaka B.I."/>
            <person name="Gugger M."/>
            <person name="Piel J."/>
        </authorList>
    </citation>
    <scope>NUCLEOTIDE SEQUENCE</scope>
    <source>
        <strain evidence="2">PCC 10023</strain>
    </source>
</reference>
<evidence type="ECO:0007829" key="3">
    <source>
        <dbReference type="PDB" id="6SBB"/>
    </source>
</evidence>
<reference evidence="3 4" key="2">
    <citation type="journal article" date="2020" name="Nat. Chem.">
        <title>A monodomain class II terpene cyclase assembles complex isoprenoid scaffolds.</title>
        <authorList>
            <person name="Moosmann P."/>
            <person name="Ecker F."/>
            <person name="Leopold-Messer S."/>
            <person name="Cahn J.K.B."/>
            <person name="Dieterich C.L."/>
            <person name="Groll M."/>
            <person name="Piel J."/>
        </authorList>
    </citation>
    <scope>X-RAY CRYSTALLOGRAPHY (1.30 ANGSTROMS) OF 2-366</scope>
</reference>
<evidence type="ECO:0000259" key="1">
    <source>
        <dbReference type="Pfam" id="PF13243"/>
    </source>
</evidence>
<accession>A0A2D1CM82</accession>
<dbReference type="InterPro" id="IPR032696">
    <property type="entry name" value="SQ_cyclase_C"/>
</dbReference>
<protein>
    <submittedName>
        <fullName evidence="2">MstE</fullName>
    </submittedName>
</protein>
<dbReference type="PDB" id="6SBB">
    <property type="method" value="X-ray"/>
    <property type="resolution" value="1.95 A"/>
    <property type="chains" value="A/B=2-366"/>
</dbReference>
<dbReference type="PDB" id="6SBE">
    <property type="method" value="X-ray"/>
    <property type="resolution" value="1.40 A"/>
    <property type="chains" value="A=2-366"/>
</dbReference>
<dbReference type="Pfam" id="PF13243">
    <property type="entry name" value="SQHop_cyclase_C"/>
    <property type="match status" value="1"/>
</dbReference>
<dbReference type="InterPro" id="IPR008930">
    <property type="entry name" value="Terpenoid_cyclase/PrenylTrfase"/>
</dbReference>
<dbReference type="SMR" id="A0A2D1CM82"/>
<dbReference type="RefSeq" id="WP_414588665.1">
    <property type="nucleotide sequence ID" value="NZ_CAWUDP010000120.1"/>
</dbReference>
<sequence>MTLQPLENSTRQEKLLYPKLNQLSNSINAAVAFLLEARNLEGWWQDFNFPQAASIGDEWVTAYVGTMLATLPYAHVHEALMQAWELLKIRDHRPTGEWGYNYILCGDADTTGWALQLAAAVGASDSERAQQARAALATHLQPNGGIATFAEESIRAYIKVPDLANVSFQGWCGAHTCVSAAVAALPEFRSRLHDYLRVTQTSQGNWEGYWWSDHEYTTALTAEALAAGGQAADQPSIEQAVAWGLKRLCPQGFVATSKHPNGSTFATAWCLRLLLLNTVDAEVKAARAAAIGWLLEQQRPNGSWVSSAYLRIPYPFDRNPNQFPHWRYYDEIEGDKRFEGSIIFDHNSIFTTATVVNSLVKAAPML</sequence>
<dbReference type="AlphaFoldDB" id="A0A2D1CM82"/>
<organism evidence="2">
    <name type="scientific">Scytonema sp. PCC 10023</name>
    <dbReference type="NCBI Taxonomy" id="1680591"/>
    <lineage>
        <taxon>Bacteria</taxon>
        <taxon>Bacillati</taxon>
        <taxon>Cyanobacteriota</taxon>
        <taxon>Cyanophyceae</taxon>
        <taxon>Nostocales</taxon>
        <taxon>Scytonemataceae</taxon>
        <taxon>Scytonema</taxon>
    </lineage>
</organism>
<dbReference type="PDB" id="6SBD">
    <property type="method" value="X-ray"/>
    <property type="resolution" value="1.40 A"/>
    <property type="chains" value="A=2-366"/>
</dbReference>